<organism evidence="1 2">
    <name type="scientific">Marinobacterium aestuariivivens</name>
    <dbReference type="NCBI Taxonomy" id="1698799"/>
    <lineage>
        <taxon>Bacteria</taxon>
        <taxon>Pseudomonadati</taxon>
        <taxon>Pseudomonadota</taxon>
        <taxon>Gammaproteobacteria</taxon>
        <taxon>Oceanospirillales</taxon>
        <taxon>Oceanospirillaceae</taxon>
        <taxon>Marinobacterium</taxon>
    </lineage>
</organism>
<keyword evidence="2" id="KW-1185">Reference proteome</keyword>
<accession>A0ABW2A9T9</accession>
<name>A0ABW2A9T9_9GAMM</name>
<evidence type="ECO:0000313" key="2">
    <source>
        <dbReference type="Proteomes" id="UP001596422"/>
    </source>
</evidence>
<dbReference type="SUPFAM" id="SSF53850">
    <property type="entry name" value="Periplasmic binding protein-like II"/>
    <property type="match status" value="1"/>
</dbReference>
<dbReference type="RefSeq" id="WP_379914078.1">
    <property type="nucleotide sequence ID" value="NZ_JBHSWE010000002.1"/>
</dbReference>
<gene>
    <name evidence="1" type="ORF">ACFQDL_32275</name>
</gene>
<dbReference type="EMBL" id="JBHSWE010000002">
    <property type="protein sequence ID" value="MFC6674272.1"/>
    <property type="molecule type" value="Genomic_DNA"/>
</dbReference>
<protein>
    <recommendedName>
        <fullName evidence="3">Solute-binding protein family 3/N-terminal domain-containing protein</fullName>
    </recommendedName>
</protein>
<proteinExistence type="predicted"/>
<dbReference type="Proteomes" id="UP001596422">
    <property type="component" value="Unassembled WGS sequence"/>
</dbReference>
<comment type="caution">
    <text evidence="1">The sequence shown here is derived from an EMBL/GenBank/DDBJ whole genome shotgun (WGS) entry which is preliminary data.</text>
</comment>
<dbReference type="Gene3D" id="3.40.190.10">
    <property type="entry name" value="Periplasmic binding protein-like II"/>
    <property type="match status" value="2"/>
</dbReference>
<evidence type="ECO:0000313" key="1">
    <source>
        <dbReference type="EMBL" id="MFC6674272.1"/>
    </source>
</evidence>
<reference evidence="2" key="1">
    <citation type="journal article" date="2019" name="Int. J. Syst. Evol. Microbiol.">
        <title>The Global Catalogue of Microorganisms (GCM) 10K type strain sequencing project: providing services to taxonomists for standard genome sequencing and annotation.</title>
        <authorList>
            <consortium name="The Broad Institute Genomics Platform"/>
            <consortium name="The Broad Institute Genome Sequencing Center for Infectious Disease"/>
            <person name="Wu L."/>
            <person name="Ma J."/>
        </authorList>
    </citation>
    <scope>NUCLEOTIDE SEQUENCE [LARGE SCALE GENOMIC DNA]</scope>
    <source>
        <strain evidence="2">NBRC 111756</strain>
    </source>
</reference>
<evidence type="ECO:0008006" key="3">
    <source>
        <dbReference type="Google" id="ProtNLM"/>
    </source>
</evidence>
<sequence length="97" mass="10843">MRDGPWLTVPLFIYTESFVAGLIDAFADDDVALVPLAEEADLAIAFTHPSQNACGIAVKKGQSDWHARIDQALLQIKQNGDLEAIWKHWMPTLSYQF</sequence>